<dbReference type="AlphaFoldDB" id="A0AAP2DFN6"/>
<keyword evidence="1" id="KW-0812">Transmembrane</keyword>
<evidence type="ECO:0000313" key="3">
    <source>
        <dbReference type="Proteomes" id="UP001319180"/>
    </source>
</evidence>
<dbReference type="EMBL" id="JAHESC010000049">
    <property type="protein sequence ID" value="MBT1689830.1"/>
    <property type="molecule type" value="Genomic_DNA"/>
</dbReference>
<feature type="transmembrane region" description="Helical" evidence="1">
    <location>
        <begin position="147"/>
        <end position="166"/>
    </location>
</feature>
<feature type="transmembrane region" description="Helical" evidence="1">
    <location>
        <begin position="204"/>
        <end position="222"/>
    </location>
</feature>
<sequence>MKRWIDAACVLLLGTIALYWLTYVETIGLHGDEAWGGLDGIKILQQGISRPYGIVTYTGLLQSLANAAAFRLFSIDVVALRMPGILFNIFALAIVVWFLRKRYAPSTALFFLLFFGQSAFYLLYGKISWEVCSFNFLFTSLFLVSGYQVYTSGGRAWCFVFLSVCLLGGYNHIIFSCLPLAAWVGIVVWTLFGKESPSETMPAAVAALFLAVLNSGLLYLCLRADLVWHRLGRMFFLLPFLLIVAECFLLHTLAGAFGRLLRRIAATSVHEAFKIALLVVCFLSFSKFHGALLVKIYSQKIVLFHILSYQIPLAWGVYLLVTGCLLVGLLYYLLVKDILYKNSPATYVLIVYLGLLNVYTAIPSMRYLLIAGVLLFLYISLHLVSERAYVRYGVAGVLIVNLVIVQGILWRVNGMSGRQVTAGYFMLNDRYRENSAHFLNFSPVLDFIHRHTIGAIQTRDDFFIGNVFQFYRHADPSIRHYHNAMELNYDYLQVGSGFEMRPLGNGLLPPAPSQHPQNHQ</sequence>
<feature type="transmembrane region" description="Helical" evidence="1">
    <location>
        <begin position="390"/>
        <end position="410"/>
    </location>
</feature>
<accession>A0AAP2DFN6</accession>
<comment type="caution">
    <text evidence="2">The sequence shown here is derived from an EMBL/GenBank/DDBJ whole genome shotgun (WGS) entry which is preliminary data.</text>
</comment>
<feature type="transmembrane region" description="Helical" evidence="1">
    <location>
        <begin position="315"/>
        <end position="333"/>
    </location>
</feature>
<feature type="transmembrane region" description="Helical" evidence="1">
    <location>
        <begin position="275"/>
        <end position="294"/>
    </location>
</feature>
<feature type="transmembrane region" description="Helical" evidence="1">
    <location>
        <begin position="345"/>
        <end position="362"/>
    </location>
</feature>
<evidence type="ECO:0000313" key="2">
    <source>
        <dbReference type="EMBL" id="MBT1689830.1"/>
    </source>
</evidence>
<proteinExistence type="predicted"/>
<dbReference type="RefSeq" id="WP_254093053.1">
    <property type="nucleotide sequence ID" value="NZ_JAHESC010000049.1"/>
</dbReference>
<protein>
    <submittedName>
        <fullName evidence="2">Uncharacterized protein</fullName>
    </submittedName>
</protein>
<feature type="transmembrane region" description="Helical" evidence="1">
    <location>
        <begin position="78"/>
        <end position="99"/>
    </location>
</feature>
<organism evidence="2 3">
    <name type="scientific">Dawidia soli</name>
    <dbReference type="NCBI Taxonomy" id="2782352"/>
    <lineage>
        <taxon>Bacteria</taxon>
        <taxon>Pseudomonadati</taxon>
        <taxon>Bacteroidota</taxon>
        <taxon>Cytophagia</taxon>
        <taxon>Cytophagales</taxon>
        <taxon>Chryseotaleaceae</taxon>
        <taxon>Dawidia</taxon>
    </lineage>
</organism>
<keyword evidence="1" id="KW-0472">Membrane</keyword>
<evidence type="ECO:0000256" key="1">
    <source>
        <dbReference type="SAM" id="Phobius"/>
    </source>
</evidence>
<name>A0AAP2DFN6_9BACT</name>
<reference evidence="2 3" key="1">
    <citation type="submission" date="2021-05" db="EMBL/GenBank/DDBJ databases">
        <title>A Polyphasic approach of four new species of the genus Ohtaekwangia: Ohtaekwangia histidinii sp. nov., Ohtaekwangia cretensis sp. nov., Ohtaekwangia indiensis sp. nov., Ohtaekwangia reichenbachii sp. nov. from diverse environment.</title>
        <authorList>
            <person name="Octaviana S."/>
        </authorList>
    </citation>
    <scope>NUCLEOTIDE SEQUENCE [LARGE SCALE GENOMIC DNA]</scope>
    <source>
        <strain evidence="2 3">PWU37</strain>
    </source>
</reference>
<feature type="transmembrane region" description="Helical" evidence="1">
    <location>
        <begin position="173"/>
        <end position="192"/>
    </location>
</feature>
<feature type="transmembrane region" description="Helical" evidence="1">
    <location>
        <begin position="234"/>
        <end position="255"/>
    </location>
</feature>
<feature type="transmembrane region" description="Helical" evidence="1">
    <location>
        <begin position="108"/>
        <end position="127"/>
    </location>
</feature>
<gene>
    <name evidence="2" type="ORF">KK078_24930</name>
</gene>
<dbReference type="Proteomes" id="UP001319180">
    <property type="component" value="Unassembled WGS sequence"/>
</dbReference>
<keyword evidence="3" id="KW-1185">Reference proteome</keyword>
<feature type="transmembrane region" description="Helical" evidence="1">
    <location>
        <begin position="367"/>
        <end position="384"/>
    </location>
</feature>
<keyword evidence="1" id="KW-1133">Transmembrane helix</keyword>